<keyword evidence="2" id="KW-0645">Protease</keyword>
<reference evidence="5" key="1">
    <citation type="journal article" date="2015" name="Nature">
        <title>Complex archaea that bridge the gap between prokaryotes and eukaryotes.</title>
        <authorList>
            <person name="Spang A."/>
            <person name="Saw J.H."/>
            <person name="Jorgensen S.L."/>
            <person name="Zaremba-Niedzwiedzka K."/>
            <person name="Martijn J."/>
            <person name="Lind A.E."/>
            <person name="van Eijk R."/>
            <person name="Schleper C."/>
            <person name="Guy L."/>
            <person name="Ettema T.J."/>
        </authorList>
    </citation>
    <scope>NUCLEOTIDE SEQUENCE</scope>
</reference>
<evidence type="ECO:0000256" key="2">
    <source>
        <dbReference type="ARBA" id="ARBA00022670"/>
    </source>
</evidence>
<organism evidence="5">
    <name type="scientific">marine sediment metagenome</name>
    <dbReference type="NCBI Taxonomy" id="412755"/>
    <lineage>
        <taxon>unclassified sequences</taxon>
        <taxon>metagenomes</taxon>
        <taxon>ecological metagenomes</taxon>
    </lineage>
</organism>
<gene>
    <name evidence="5" type="ORF">LCGC14_2052890</name>
</gene>
<keyword evidence="3" id="KW-0378">Hydrolase</keyword>
<keyword evidence="1" id="KW-1188">Viral release from host cell</keyword>
<evidence type="ECO:0000256" key="3">
    <source>
        <dbReference type="ARBA" id="ARBA00022801"/>
    </source>
</evidence>
<evidence type="ECO:0000259" key="4">
    <source>
        <dbReference type="Pfam" id="PF04586"/>
    </source>
</evidence>
<proteinExistence type="predicted"/>
<comment type="caution">
    <text evidence="5">The sequence shown here is derived from an EMBL/GenBank/DDBJ whole genome shotgun (WGS) entry which is preliminary data.</text>
</comment>
<evidence type="ECO:0000256" key="1">
    <source>
        <dbReference type="ARBA" id="ARBA00022612"/>
    </source>
</evidence>
<dbReference type="Pfam" id="PF04586">
    <property type="entry name" value="Peptidase_S78"/>
    <property type="match status" value="1"/>
</dbReference>
<dbReference type="AlphaFoldDB" id="A0A0F9HKG1"/>
<accession>A0A0F9HKG1</accession>
<feature type="domain" description="Prohead serine protease" evidence="4">
    <location>
        <begin position="38"/>
        <end position="95"/>
    </location>
</feature>
<protein>
    <recommendedName>
        <fullName evidence="4">Prohead serine protease domain-containing protein</fullName>
    </recommendedName>
</protein>
<feature type="non-terminal residue" evidence="5">
    <location>
        <position position="102"/>
    </location>
</feature>
<evidence type="ECO:0000313" key="5">
    <source>
        <dbReference type="EMBL" id="KKL75637.1"/>
    </source>
</evidence>
<sequence length="102" mass="11462">MYAHDYRSLPIGKAPKVWLAGGKLKNTVQFPPEGTYEFADIVERLVDTGYLKTESVGFIPQKWEDGDGDKGPRRTYLKQELLEISIVPVPSNPDALRNAVEE</sequence>
<dbReference type="EMBL" id="LAZR01024292">
    <property type="protein sequence ID" value="KKL75637.1"/>
    <property type="molecule type" value="Genomic_DNA"/>
</dbReference>
<name>A0A0F9HKG1_9ZZZZ</name>
<dbReference type="GO" id="GO:0006508">
    <property type="term" value="P:proteolysis"/>
    <property type="evidence" value="ECO:0007669"/>
    <property type="project" value="UniProtKB-KW"/>
</dbReference>
<dbReference type="InterPro" id="IPR054613">
    <property type="entry name" value="Peptidase_S78_dom"/>
</dbReference>
<dbReference type="GO" id="GO:0008233">
    <property type="term" value="F:peptidase activity"/>
    <property type="evidence" value="ECO:0007669"/>
    <property type="project" value="UniProtKB-KW"/>
</dbReference>